<dbReference type="AlphaFoldDB" id="A0A9E7JA77"/>
<dbReference type="Proteomes" id="UP001055439">
    <property type="component" value="Chromosome 1"/>
</dbReference>
<keyword evidence="3" id="KW-1185">Reference proteome</keyword>
<dbReference type="EMBL" id="CP097502">
    <property type="protein sequence ID" value="URD73649.1"/>
    <property type="molecule type" value="Genomic_DNA"/>
</dbReference>
<evidence type="ECO:0000256" key="1">
    <source>
        <dbReference type="SAM" id="MobiDB-lite"/>
    </source>
</evidence>
<protein>
    <submittedName>
        <fullName evidence="2">Uncharacterized protein</fullName>
    </submittedName>
</protein>
<proteinExistence type="predicted"/>
<feature type="compositionally biased region" description="Low complexity" evidence="1">
    <location>
        <begin position="27"/>
        <end position="39"/>
    </location>
</feature>
<organism evidence="2 3">
    <name type="scientific">Musa troglodytarum</name>
    <name type="common">fe'i banana</name>
    <dbReference type="NCBI Taxonomy" id="320322"/>
    <lineage>
        <taxon>Eukaryota</taxon>
        <taxon>Viridiplantae</taxon>
        <taxon>Streptophyta</taxon>
        <taxon>Embryophyta</taxon>
        <taxon>Tracheophyta</taxon>
        <taxon>Spermatophyta</taxon>
        <taxon>Magnoliopsida</taxon>
        <taxon>Liliopsida</taxon>
        <taxon>Zingiberales</taxon>
        <taxon>Musaceae</taxon>
        <taxon>Musa</taxon>
    </lineage>
</organism>
<accession>A0A9E7JA77</accession>
<evidence type="ECO:0000313" key="2">
    <source>
        <dbReference type="EMBL" id="URD73649.1"/>
    </source>
</evidence>
<gene>
    <name evidence="2" type="ORF">MUK42_34184</name>
</gene>
<dbReference type="OrthoDB" id="419598at2759"/>
<reference evidence="2" key="1">
    <citation type="submission" date="2022-05" db="EMBL/GenBank/DDBJ databases">
        <title>The Musa troglodytarum L. genome provides insights into the mechanism of non-climacteric behaviour and enrichment of carotenoids.</title>
        <authorList>
            <person name="Wang J."/>
        </authorList>
    </citation>
    <scope>NUCLEOTIDE SEQUENCE</scope>
    <source>
        <tissue evidence="2">Leaf</tissue>
    </source>
</reference>
<sequence length="138" mass="14817">MEFPSSRCPSRAARPHLEFLGEGFSWRDSPASPADPSRSLGNPGGALAREPLGPSVSTLGLPESGILLFPRSTQAATSSFAKTEEAGEQERVFKDKDVMFVDDSHLVRELLKLGFRVRAGVRSAQTVEPLGQVGDGCF</sequence>
<feature type="region of interest" description="Disordered" evidence="1">
    <location>
        <begin position="24"/>
        <end position="55"/>
    </location>
</feature>
<name>A0A9E7JA77_9LILI</name>
<evidence type="ECO:0000313" key="3">
    <source>
        <dbReference type="Proteomes" id="UP001055439"/>
    </source>
</evidence>